<protein>
    <submittedName>
        <fullName evidence="2">Uncharacterized protein</fullName>
    </submittedName>
</protein>
<proteinExistence type="predicted"/>
<dbReference type="EMBL" id="JABTTY010000001">
    <property type="protein sequence ID" value="MBE7524802.1"/>
    <property type="molecule type" value="Genomic_DNA"/>
</dbReference>
<organism evidence="2 3">
    <name type="scientific">candidate division WWE3 bacterium</name>
    <dbReference type="NCBI Taxonomy" id="2053526"/>
    <lineage>
        <taxon>Bacteria</taxon>
        <taxon>Katanobacteria</taxon>
    </lineage>
</organism>
<reference evidence="2" key="1">
    <citation type="submission" date="2020-05" db="EMBL/GenBank/DDBJ databases">
        <title>High-Quality Genomes of Partial-Nitritation/Anammox System by Hierarchical Clustering Based Hybrid Assembly.</title>
        <authorList>
            <person name="Liu L."/>
            <person name="Wang Y."/>
            <person name="Che Y."/>
            <person name="Chen Y."/>
            <person name="Xia Y."/>
            <person name="Luo R."/>
            <person name="Cheng S.H."/>
            <person name="Zheng C."/>
            <person name="Zhang T."/>
        </authorList>
    </citation>
    <scope>NUCLEOTIDE SEQUENCE</scope>
    <source>
        <strain evidence="2">H1_PAT1</strain>
    </source>
</reference>
<dbReference type="Proteomes" id="UP000710385">
    <property type="component" value="Unassembled WGS sequence"/>
</dbReference>
<dbReference type="AlphaFoldDB" id="A0A928TPF4"/>
<accession>A0A928TPF4</accession>
<feature type="transmembrane region" description="Helical" evidence="1">
    <location>
        <begin position="38"/>
        <end position="56"/>
    </location>
</feature>
<keyword evidence="1" id="KW-0472">Membrane</keyword>
<comment type="caution">
    <text evidence="2">The sequence shown here is derived from an EMBL/GenBank/DDBJ whole genome shotgun (WGS) entry which is preliminary data.</text>
</comment>
<sequence>MTQNDKKFDLGKLQKNYFEASVQNVIQANEAIKSAQNWLLVLGLAEMSFLGAVILQSDSPTLYTKVILTALLFAFVLFIMGSVKQYKHLLSSARYYDGLSNKTLNEMERGQQFIDEIPGEIKLDRRQIKSDKSTNILLFSAFCLIIISTLALVPFVFMAY</sequence>
<feature type="transmembrane region" description="Helical" evidence="1">
    <location>
        <begin position="136"/>
        <end position="157"/>
    </location>
</feature>
<gene>
    <name evidence="2" type="ORF">HS096_00170</name>
</gene>
<feature type="transmembrane region" description="Helical" evidence="1">
    <location>
        <begin position="62"/>
        <end position="83"/>
    </location>
</feature>
<evidence type="ECO:0000313" key="2">
    <source>
        <dbReference type="EMBL" id="MBE7524802.1"/>
    </source>
</evidence>
<evidence type="ECO:0000256" key="1">
    <source>
        <dbReference type="SAM" id="Phobius"/>
    </source>
</evidence>
<keyword evidence="1" id="KW-0812">Transmembrane</keyword>
<evidence type="ECO:0000313" key="3">
    <source>
        <dbReference type="Proteomes" id="UP000710385"/>
    </source>
</evidence>
<keyword evidence="1" id="KW-1133">Transmembrane helix</keyword>
<name>A0A928TPF4_UNCKA</name>